<dbReference type="Proteomes" id="UP000061809">
    <property type="component" value="Chromosome"/>
</dbReference>
<evidence type="ECO:0000313" key="2">
    <source>
        <dbReference type="Proteomes" id="UP000061809"/>
    </source>
</evidence>
<dbReference type="AlphaFoldDB" id="A0A0P0FU69"/>
<sequence length="47" mass="5318">MNKTDLRKGMTAKKTLLCSETLENQCIIVSLKIFIFADSLKTEVNNN</sequence>
<gene>
    <name evidence="1" type="ORF">BcellWH2_03881</name>
</gene>
<accession>A0A0P0FU69</accession>
<protein>
    <submittedName>
        <fullName evidence="1">Uncharacterized protein</fullName>
    </submittedName>
</protein>
<reference evidence="1 2" key="1">
    <citation type="journal article" date="2015" name="Science">
        <title>Genetic determinants of in vivo fitness and diet responsiveness in multiple human gut Bacteroides.</title>
        <authorList>
            <person name="Wu M."/>
            <person name="McNulty N.P."/>
            <person name="Rodionov D.A."/>
            <person name="Khoroshkin M.S."/>
            <person name="Griffin N.W."/>
            <person name="Cheng J."/>
            <person name="Latreille P."/>
            <person name="Kerstetter R.A."/>
            <person name="Terrapon N."/>
            <person name="Henrissat B."/>
            <person name="Osterman A.L."/>
            <person name="Gordon J.I."/>
        </authorList>
    </citation>
    <scope>NUCLEOTIDE SEQUENCE [LARGE SCALE GENOMIC DNA]</scope>
    <source>
        <strain evidence="1 2">WH2</strain>
    </source>
</reference>
<evidence type="ECO:0000313" key="1">
    <source>
        <dbReference type="EMBL" id="ALJ61102.1"/>
    </source>
</evidence>
<dbReference type="PATRIC" id="fig|246787.4.peg.4017"/>
<organism evidence="1 2">
    <name type="scientific">Bacteroides cellulosilyticus</name>
    <dbReference type="NCBI Taxonomy" id="246787"/>
    <lineage>
        <taxon>Bacteria</taxon>
        <taxon>Pseudomonadati</taxon>
        <taxon>Bacteroidota</taxon>
        <taxon>Bacteroidia</taxon>
        <taxon>Bacteroidales</taxon>
        <taxon>Bacteroidaceae</taxon>
        <taxon>Bacteroides</taxon>
    </lineage>
</organism>
<name>A0A0P0FU69_9BACE</name>
<dbReference type="EMBL" id="CP012801">
    <property type="protein sequence ID" value="ALJ61102.1"/>
    <property type="molecule type" value="Genomic_DNA"/>
</dbReference>
<proteinExistence type="predicted"/>
<dbReference type="KEGG" id="bcel:BcellWH2_03881"/>